<dbReference type="Pfam" id="PF15879">
    <property type="entry name" value="MWFE"/>
    <property type="match status" value="1"/>
</dbReference>
<gene>
    <name evidence="2" type="primary">Bm3728</name>
    <name evidence="2" type="ORF">BM_Bm3728</name>
</gene>
<keyword evidence="1" id="KW-0472">Membrane</keyword>
<organism evidence="2">
    <name type="scientific">Brugia malayi</name>
    <name type="common">Filarial nematode worm</name>
    <dbReference type="NCBI Taxonomy" id="6279"/>
    <lineage>
        <taxon>Eukaryota</taxon>
        <taxon>Metazoa</taxon>
        <taxon>Ecdysozoa</taxon>
        <taxon>Nematoda</taxon>
        <taxon>Chromadorea</taxon>
        <taxon>Rhabditida</taxon>
        <taxon>Spirurina</taxon>
        <taxon>Spiruromorpha</taxon>
        <taxon>Filarioidea</taxon>
        <taxon>Onchocercidae</taxon>
        <taxon>Brugia</taxon>
    </lineage>
</organism>
<proteinExistence type="predicted"/>
<dbReference type="OMA" id="AGACYMS"/>
<reference evidence="2" key="2">
    <citation type="submission" date="2012-12" db="EMBL/GenBank/DDBJ databases">
        <authorList>
            <person name="Gao Y.W."/>
            <person name="Fan S.T."/>
            <person name="Sun H.T."/>
            <person name="Wang Z."/>
            <person name="Gao X.L."/>
            <person name="Li Y.G."/>
            <person name="Wang T.C."/>
            <person name="Zhang K."/>
            <person name="Xu W.W."/>
            <person name="Yu Z.J."/>
            <person name="Xia X.Z."/>
        </authorList>
    </citation>
    <scope>NUCLEOTIDE SEQUENCE</scope>
    <source>
        <strain evidence="2">FR3</strain>
    </source>
</reference>
<accession>A0A0J9XQD3</accession>
<dbReference type="InterPro" id="IPR017384">
    <property type="entry name" value="NADH_Ub_cplx-1_asu_su-1"/>
</dbReference>
<evidence type="ECO:0000256" key="1">
    <source>
        <dbReference type="SAM" id="Phobius"/>
    </source>
</evidence>
<name>A0A0J9XQD3_BRUMA</name>
<keyword evidence="1" id="KW-1133">Transmembrane helix</keyword>
<protein>
    <submittedName>
        <fullName evidence="2">Bm3728, isoform c</fullName>
    </submittedName>
</protein>
<evidence type="ECO:0000313" key="2">
    <source>
        <dbReference type="EMBL" id="CDP93493.1"/>
    </source>
</evidence>
<dbReference type="AlphaFoldDB" id="A0A0J9XQD3"/>
<sequence>MCVDSKQIAPIKCYLLFCPVYGVSEVAFTVPRGVAVLGTKPMWYEQIYSSVITVACVVITMHIMLPVNLIETGHVHRRNMHGYMIFQNKRDWNLTGNMYKVQGLESIPSESSSS</sequence>
<dbReference type="EMBL" id="LN856875">
    <property type="protein sequence ID" value="CDP93493.1"/>
    <property type="molecule type" value="Genomic_DNA"/>
</dbReference>
<reference evidence="2" key="1">
    <citation type="journal article" date="2007" name="Science">
        <title>Draft genome of the filarial nematode parasite Brugia malayi.</title>
        <authorList>
            <person name="Ghedin E."/>
            <person name="Wang S."/>
            <person name="Spiro D."/>
            <person name="Caler E."/>
            <person name="Zhao Q."/>
            <person name="Crabtree J."/>
            <person name="Allen J.E."/>
            <person name="Delcher A.L."/>
            <person name="Guiliano D.B."/>
            <person name="Miranda-Saavedra D."/>
            <person name="Angiuoli S.V."/>
            <person name="Creasy T."/>
            <person name="Amedeo P."/>
            <person name="Haas B."/>
            <person name="El-Sayed N.M."/>
            <person name="Wortman J.R."/>
            <person name="Feldblyum T."/>
            <person name="Tallon L."/>
            <person name="Schatz M."/>
            <person name="Shumway M."/>
            <person name="Koo H."/>
            <person name="Salzberg S.L."/>
            <person name="Schobel S."/>
            <person name="Pertea M."/>
            <person name="Pop M."/>
            <person name="White O."/>
            <person name="Barton G.J."/>
            <person name="Carlow C.K."/>
            <person name="Crawford M.J."/>
            <person name="Daub J."/>
            <person name="Dimmic M.W."/>
            <person name="Estes C.F."/>
            <person name="Foster J.M."/>
            <person name="Ganatra M."/>
            <person name="Gregory W.F."/>
            <person name="Johnson N.M."/>
            <person name="Jin J."/>
            <person name="Komuniecki R."/>
            <person name="Korf I."/>
            <person name="Kumar S."/>
            <person name="Laney S."/>
            <person name="Li B.W."/>
            <person name="Li W."/>
            <person name="Lindblom T.H."/>
            <person name="Lustigman S."/>
            <person name="Ma D."/>
            <person name="Maina C.V."/>
            <person name="Martin D.M."/>
            <person name="McCarter J.P."/>
            <person name="McReynolds L."/>
            <person name="Mitreva M."/>
            <person name="Nutman T.B."/>
            <person name="Parkinson J."/>
            <person name="Peregrin-Alvarez J.M."/>
            <person name="Poole C."/>
            <person name="Ren Q."/>
            <person name="Saunders L."/>
            <person name="Sluder A.E."/>
            <person name="Smith K."/>
            <person name="Stanke M."/>
            <person name="Unnasch T.R."/>
            <person name="Ware J."/>
            <person name="Wei A.D."/>
            <person name="Weil G."/>
            <person name="Williams D.J."/>
            <person name="Zhang Y."/>
            <person name="Williams S.A."/>
            <person name="Fraser-Liggett C."/>
            <person name="Slatko B."/>
            <person name="Blaxter M.L."/>
            <person name="Scott A.L."/>
        </authorList>
    </citation>
    <scope>NUCLEOTIDE SEQUENCE</scope>
    <source>
        <strain evidence="2">FR3</strain>
    </source>
</reference>
<feature type="transmembrane region" description="Helical" evidence="1">
    <location>
        <begin position="47"/>
        <end position="70"/>
    </location>
</feature>
<keyword evidence="1" id="KW-0812">Transmembrane</keyword>